<dbReference type="AlphaFoldDB" id="W9RG86"/>
<dbReference type="EMBL" id="KE344167">
    <property type="protein sequence ID" value="EXB54290.1"/>
    <property type="molecule type" value="Genomic_DNA"/>
</dbReference>
<protein>
    <submittedName>
        <fullName evidence="1">Uncharacterized protein</fullName>
    </submittedName>
</protein>
<gene>
    <name evidence="1" type="ORF">L484_001435</name>
</gene>
<dbReference type="Proteomes" id="UP000030645">
    <property type="component" value="Unassembled WGS sequence"/>
</dbReference>
<reference evidence="2" key="1">
    <citation type="submission" date="2013-01" db="EMBL/GenBank/DDBJ databases">
        <title>Draft Genome Sequence of a Mulberry Tree, Morus notabilis C.K. Schneid.</title>
        <authorList>
            <person name="He N."/>
            <person name="Zhao S."/>
        </authorList>
    </citation>
    <scope>NUCLEOTIDE SEQUENCE</scope>
</reference>
<evidence type="ECO:0000313" key="1">
    <source>
        <dbReference type="EMBL" id="EXB54290.1"/>
    </source>
</evidence>
<evidence type="ECO:0000313" key="2">
    <source>
        <dbReference type="Proteomes" id="UP000030645"/>
    </source>
</evidence>
<accession>W9RG86</accession>
<proteinExistence type="predicted"/>
<name>W9RG86_9ROSA</name>
<organism evidence="1 2">
    <name type="scientific">Morus notabilis</name>
    <dbReference type="NCBI Taxonomy" id="981085"/>
    <lineage>
        <taxon>Eukaryota</taxon>
        <taxon>Viridiplantae</taxon>
        <taxon>Streptophyta</taxon>
        <taxon>Embryophyta</taxon>
        <taxon>Tracheophyta</taxon>
        <taxon>Spermatophyta</taxon>
        <taxon>Magnoliopsida</taxon>
        <taxon>eudicotyledons</taxon>
        <taxon>Gunneridae</taxon>
        <taxon>Pentapetalae</taxon>
        <taxon>rosids</taxon>
        <taxon>fabids</taxon>
        <taxon>Rosales</taxon>
        <taxon>Moraceae</taxon>
        <taxon>Moreae</taxon>
        <taxon>Morus</taxon>
    </lineage>
</organism>
<keyword evidence="2" id="KW-1185">Reference proteome</keyword>
<sequence length="60" mass="7168">MEFHGDLMNIRGSMKSLVCHFSSQSNPFFSRHRMIKKLKNVVDRLNATSDERFKIHLREF</sequence>